<dbReference type="AlphaFoldDB" id="A0A1D6DXK3"/>
<gene>
    <name evidence="2" type="ORF">ZEAMMB73_Zm00001d002188</name>
</gene>
<feature type="non-terminal residue" evidence="2">
    <location>
        <position position="307"/>
    </location>
</feature>
<dbReference type="InterPro" id="IPR001461">
    <property type="entry name" value="Aspartic_peptidase_A1"/>
</dbReference>
<dbReference type="GO" id="GO:0005992">
    <property type="term" value="P:trehalose biosynthetic process"/>
    <property type="evidence" value="ECO:0007669"/>
    <property type="project" value="InterPro"/>
</dbReference>
<dbReference type="PROSITE" id="PS00141">
    <property type="entry name" value="ASP_PROTEASE"/>
    <property type="match status" value="1"/>
</dbReference>
<dbReference type="InterPro" id="IPR032799">
    <property type="entry name" value="TAXi_C"/>
</dbReference>
<protein>
    <recommendedName>
        <fullName evidence="1">Xylanase inhibitor C-terminal domain-containing protein</fullName>
    </recommendedName>
</protein>
<dbReference type="FunFam" id="3.40.50.2000:FF:000536">
    <property type="entry name" value="Alphaalpha-trehalose-phosphate synthase [UDP-forming] 5"/>
    <property type="match status" value="1"/>
</dbReference>
<dbReference type="SUPFAM" id="SSF50630">
    <property type="entry name" value="Acid proteases"/>
    <property type="match status" value="1"/>
</dbReference>
<dbReference type="ExpressionAtlas" id="A0A1D6DXK3">
    <property type="expression patterns" value="baseline and differential"/>
</dbReference>
<dbReference type="Gene3D" id="2.40.70.10">
    <property type="entry name" value="Acid Proteases"/>
    <property type="match status" value="1"/>
</dbReference>
<evidence type="ECO:0000259" key="1">
    <source>
        <dbReference type="Pfam" id="PF14541"/>
    </source>
</evidence>
<dbReference type="InterPro" id="IPR021109">
    <property type="entry name" value="Peptidase_aspartic_dom_sf"/>
</dbReference>
<proteinExistence type="predicted"/>
<reference evidence="2" key="1">
    <citation type="submission" date="2015-12" db="EMBL/GenBank/DDBJ databases">
        <title>Update maize B73 reference genome by single molecule sequencing technologies.</title>
        <authorList>
            <consortium name="Maize Genome Sequencing Project"/>
            <person name="Ware D."/>
        </authorList>
    </citation>
    <scope>NUCLEOTIDE SEQUENCE [LARGE SCALE GENOMIC DNA]</scope>
    <source>
        <tissue evidence="2">Seedling</tissue>
    </source>
</reference>
<dbReference type="PANTHER" id="PTHR13683">
    <property type="entry name" value="ASPARTYL PROTEASES"/>
    <property type="match status" value="1"/>
</dbReference>
<dbReference type="InterPro" id="IPR001830">
    <property type="entry name" value="Glyco_trans_20"/>
</dbReference>
<dbReference type="InterPro" id="IPR001969">
    <property type="entry name" value="Aspartic_peptidase_AS"/>
</dbReference>
<feature type="domain" description="Xylanase inhibitor C-terminal" evidence="1">
    <location>
        <begin position="249"/>
        <end position="306"/>
    </location>
</feature>
<dbReference type="GO" id="GO:0004190">
    <property type="term" value="F:aspartic-type endopeptidase activity"/>
    <property type="evidence" value="ECO:0007669"/>
    <property type="project" value="InterPro"/>
</dbReference>
<dbReference type="GO" id="GO:0006508">
    <property type="term" value="P:proteolysis"/>
    <property type="evidence" value="ECO:0007669"/>
    <property type="project" value="InterPro"/>
</dbReference>
<dbReference type="Pfam" id="PF14541">
    <property type="entry name" value="TAXi_C"/>
    <property type="match status" value="1"/>
</dbReference>
<dbReference type="Gene3D" id="3.40.50.2000">
    <property type="entry name" value="Glycogen Phosphorylase B"/>
    <property type="match status" value="1"/>
</dbReference>
<organism evidence="2">
    <name type="scientific">Zea mays</name>
    <name type="common">Maize</name>
    <dbReference type="NCBI Taxonomy" id="4577"/>
    <lineage>
        <taxon>Eukaryota</taxon>
        <taxon>Viridiplantae</taxon>
        <taxon>Streptophyta</taxon>
        <taxon>Embryophyta</taxon>
        <taxon>Tracheophyta</taxon>
        <taxon>Spermatophyta</taxon>
        <taxon>Magnoliopsida</taxon>
        <taxon>Liliopsida</taxon>
        <taxon>Poales</taxon>
        <taxon>Poaceae</taxon>
        <taxon>PACMAD clade</taxon>
        <taxon>Panicoideae</taxon>
        <taxon>Andropogonodae</taxon>
        <taxon>Andropogoneae</taxon>
        <taxon>Tripsacinae</taxon>
        <taxon>Zea</taxon>
    </lineage>
</organism>
<sequence>MSVASPASPTSPPAPASPRRVIVSHRLPLRASPDPAAPFEFAFSVDTGTVAYQLRSGLSANAPVLHIGTFPAAAAEAASDELSDYLLANFSCLLVYHPTDLHHCFYHGFCKHYLWPLLHYLLPLTSSSLGGLPFQRTLENPVNYQQQEDLLGQSKKADDMSRVAGLDNQGIVGLQRQIMKDIDLVGTDLEQDLSMCFKEDSSGRIFFGDQGVPSQQSTLFVPLYGKLQTYAVNVDKSCIGHKCLEGTSFKALVDSGTSFTSLPLDVYKAFTMEFDKQMNATRVPYEDTTWKYCYSASPLEMPDVPTI</sequence>
<dbReference type="SUPFAM" id="SSF53756">
    <property type="entry name" value="UDP-Glycosyltransferase/glycogen phosphorylase"/>
    <property type="match status" value="1"/>
</dbReference>
<dbReference type="PANTHER" id="PTHR13683:SF743">
    <property type="entry name" value="ASPARTIC PROTEINASE-LIKE PROTEIN 1"/>
    <property type="match status" value="1"/>
</dbReference>
<dbReference type="Pfam" id="PF00982">
    <property type="entry name" value="Glyco_transf_20"/>
    <property type="match status" value="1"/>
</dbReference>
<evidence type="ECO:0000313" key="2">
    <source>
        <dbReference type="EMBL" id="ONM13366.1"/>
    </source>
</evidence>
<dbReference type="EMBL" id="CM007648">
    <property type="protein sequence ID" value="ONM13366.1"/>
    <property type="molecule type" value="Genomic_DNA"/>
</dbReference>
<dbReference type="InParanoid" id="A0A1D6DXK3"/>
<accession>A0A1D6DXK3</accession>
<name>A0A1D6DXK3_MAIZE</name>